<dbReference type="GO" id="GO:0000156">
    <property type="term" value="F:phosphorelay response regulator activity"/>
    <property type="evidence" value="ECO:0007669"/>
    <property type="project" value="TreeGrafter"/>
</dbReference>
<dbReference type="InterPro" id="IPR011006">
    <property type="entry name" value="CheY-like_superfamily"/>
</dbReference>
<evidence type="ECO:0000259" key="7">
    <source>
        <dbReference type="PROSITE" id="PS50110"/>
    </source>
</evidence>
<keyword evidence="5" id="KW-0804">Transcription</keyword>
<dbReference type="SUPFAM" id="SSF52172">
    <property type="entry name" value="CheY-like"/>
    <property type="match status" value="1"/>
</dbReference>
<name>A0A0S6W6U2_VECG1</name>
<sequence length="122" mass="13506">MTESATILIVDDQPQNLHVLIHTLEAFDFSVMVAQSGEAALEQATVFPPDVILLDVMMPEGIDGFETCRRLKAQPATREIPVIFLTVLDDVPDKMRGFEIGGVDYLTKPLQHEEVLALFAPI</sequence>
<evidence type="ECO:0000256" key="5">
    <source>
        <dbReference type="ARBA" id="ARBA00023163"/>
    </source>
</evidence>
<dbReference type="GO" id="GO:0005829">
    <property type="term" value="C:cytosol"/>
    <property type="evidence" value="ECO:0007669"/>
    <property type="project" value="TreeGrafter"/>
</dbReference>
<evidence type="ECO:0000256" key="3">
    <source>
        <dbReference type="ARBA" id="ARBA00023015"/>
    </source>
</evidence>
<evidence type="ECO:0000313" key="9">
    <source>
        <dbReference type="Proteomes" id="UP000030661"/>
    </source>
</evidence>
<feature type="domain" description="Response regulatory" evidence="7">
    <location>
        <begin position="6"/>
        <end position="122"/>
    </location>
</feature>
<keyword evidence="2" id="KW-0902">Two-component regulatory system</keyword>
<evidence type="ECO:0000256" key="1">
    <source>
        <dbReference type="ARBA" id="ARBA00022553"/>
    </source>
</evidence>
<evidence type="ECO:0000256" key="2">
    <source>
        <dbReference type="ARBA" id="ARBA00023012"/>
    </source>
</evidence>
<dbReference type="STRING" id="1499967.U27_02214"/>
<evidence type="ECO:0000256" key="4">
    <source>
        <dbReference type="ARBA" id="ARBA00023125"/>
    </source>
</evidence>
<dbReference type="CDD" id="cd19920">
    <property type="entry name" value="REC_PA4781-like"/>
    <property type="match status" value="1"/>
</dbReference>
<dbReference type="SMART" id="SM00448">
    <property type="entry name" value="REC"/>
    <property type="match status" value="1"/>
</dbReference>
<accession>A0A0S6W6U2</accession>
<dbReference type="AlphaFoldDB" id="A0A0S6W6U2"/>
<dbReference type="InterPro" id="IPR001789">
    <property type="entry name" value="Sig_transdc_resp-reg_receiver"/>
</dbReference>
<keyword evidence="9" id="KW-1185">Reference proteome</keyword>
<evidence type="ECO:0000313" key="8">
    <source>
        <dbReference type="EMBL" id="GAK55381.1"/>
    </source>
</evidence>
<dbReference type="HOGENOM" id="CLU_000445_69_17_0"/>
<dbReference type="InterPro" id="IPR039420">
    <property type="entry name" value="WalR-like"/>
</dbReference>
<feature type="modified residue" description="4-aspartylphosphate" evidence="6">
    <location>
        <position position="55"/>
    </location>
</feature>
<dbReference type="eggNOG" id="COG0745">
    <property type="taxonomic scope" value="Bacteria"/>
</dbReference>
<keyword evidence="4" id="KW-0238">DNA-binding</keyword>
<dbReference type="PROSITE" id="PS50110">
    <property type="entry name" value="RESPONSE_REGULATORY"/>
    <property type="match status" value="1"/>
</dbReference>
<organism evidence="8 9">
    <name type="scientific">Vecturithrix granuli</name>
    <dbReference type="NCBI Taxonomy" id="1499967"/>
    <lineage>
        <taxon>Bacteria</taxon>
        <taxon>Candidatus Moduliflexota</taxon>
        <taxon>Candidatus Vecturitrichia</taxon>
        <taxon>Candidatus Vecturitrichales</taxon>
        <taxon>Candidatus Vecturitrichaceae</taxon>
        <taxon>Candidatus Vecturithrix</taxon>
    </lineage>
</organism>
<dbReference type="Pfam" id="PF00072">
    <property type="entry name" value="Response_reg"/>
    <property type="match status" value="1"/>
</dbReference>
<reference evidence="8 9" key="1">
    <citation type="journal article" date="2015" name="PeerJ">
        <title>First genomic representation of candidate bacterial phylum KSB3 points to enhanced environmental sensing as a trigger of wastewater bulking.</title>
        <authorList>
            <person name="Sekiguchi Y."/>
            <person name="Ohashi A."/>
            <person name="Parks D.H."/>
            <person name="Yamauchi T."/>
            <person name="Tyson G.W."/>
            <person name="Hugenholtz P."/>
        </authorList>
    </citation>
    <scope>NUCLEOTIDE SEQUENCE [LARGE SCALE GENOMIC DNA]</scope>
</reference>
<keyword evidence="1 6" id="KW-0597">Phosphoprotein</keyword>
<dbReference type="PANTHER" id="PTHR48111:SF1">
    <property type="entry name" value="TWO-COMPONENT RESPONSE REGULATOR ORR33"/>
    <property type="match status" value="1"/>
</dbReference>
<dbReference type="PANTHER" id="PTHR48111">
    <property type="entry name" value="REGULATOR OF RPOS"/>
    <property type="match status" value="1"/>
</dbReference>
<dbReference type="Proteomes" id="UP000030661">
    <property type="component" value="Unassembled WGS sequence"/>
</dbReference>
<proteinExistence type="predicted"/>
<dbReference type="GO" id="GO:0006355">
    <property type="term" value="P:regulation of DNA-templated transcription"/>
    <property type="evidence" value="ECO:0007669"/>
    <property type="project" value="TreeGrafter"/>
</dbReference>
<dbReference type="GO" id="GO:0000976">
    <property type="term" value="F:transcription cis-regulatory region binding"/>
    <property type="evidence" value="ECO:0007669"/>
    <property type="project" value="TreeGrafter"/>
</dbReference>
<protein>
    <submittedName>
        <fullName evidence="8">Two-component hybrid sensor and regulator</fullName>
    </submittedName>
</protein>
<evidence type="ECO:0000256" key="6">
    <source>
        <dbReference type="PROSITE-ProRule" id="PRU00169"/>
    </source>
</evidence>
<dbReference type="GO" id="GO:0032993">
    <property type="term" value="C:protein-DNA complex"/>
    <property type="evidence" value="ECO:0007669"/>
    <property type="project" value="TreeGrafter"/>
</dbReference>
<dbReference type="Gene3D" id="3.40.50.2300">
    <property type="match status" value="1"/>
</dbReference>
<dbReference type="EMBL" id="DF820463">
    <property type="protein sequence ID" value="GAK55381.1"/>
    <property type="molecule type" value="Genomic_DNA"/>
</dbReference>
<keyword evidence="3" id="KW-0805">Transcription regulation</keyword>
<gene>
    <name evidence="8" type="ORF">U27_02214</name>
</gene>